<sequence length="731" mass="77665">MATVNDQSRSLSFGEVTKASPLAPSSAERSKRFTIRVGRKANRPSRSGSVRRNPSTSVGRGTSATRSGMKRENSGRTDQTSGTGSSRADIQAEQSMGNVSPTRASPSDTRQIAPLLVPRGRERSQTQSPPESPQANGLLKRLTSKFRGRVSSAPPPSPRVARSPRRVSGHFAPPLTNDFTSKERREAALRERGLLPPKSPRERKDLSEQERERDERLSSVNSPSETVMERGAPAKTAADLIKEQYEAKELSEATSSKPVYPAQLGQPNFAKATLPVIPTLSEDDEDEDGVEDMAAAILGLSLSAEPEGISLPSSPADAAFHTAPSSPMPPITSTGGFGPLVESSVLPSISPSPPESVLESDIPTPRPPLSPTTSDPANVNSVAPSVSQTQGATAFDVSVRTATPPPVSSPSEHSGSSTPRKGPPSPTKIPSPLQSIPPSTPSADTLPSSCALVPPSPLSLGSPSNPRPKPSEKTNTADSMVPSLTLSTSDAPSTSVCLLTPTTDGEAEAKGRKVRNPDLKITVGSGSIDGPIVESPQDGSFSPSRRIAEAEVMSGLEGDVDTTNEEDMPKRRERGQTLPDNCRPRLRENTESVQSEDKSERRRSLSFFLKKPIPDDQRPTSPATMTLSKHAFSSLSNLRRSMTGQKKPRPITTYVAPPTSFDPSRVPTSPTISSGPPDSAYGGSIAPMRTVGKGLRAPISPTMHSRGSILMGMTDIQDEESRRLCEMAFLD</sequence>
<feature type="compositionally biased region" description="Polar residues" evidence="1">
    <location>
        <begin position="473"/>
        <end position="503"/>
    </location>
</feature>
<feature type="compositionally biased region" description="Polar residues" evidence="1">
    <location>
        <begin position="125"/>
        <end position="135"/>
    </location>
</feature>
<dbReference type="AlphaFoldDB" id="A0A067PQ96"/>
<feature type="compositionally biased region" description="Polar residues" evidence="1">
    <location>
        <begin position="44"/>
        <end position="66"/>
    </location>
</feature>
<gene>
    <name evidence="2" type="ORF">JAAARDRAFT_35587</name>
</gene>
<name>A0A067PQ96_9AGAM</name>
<dbReference type="OrthoDB" id="3168445at2759"/>
<proteinExistence type="predicted"/>
<feature type="compositionally biased region" description="Basic and acidic residues" evidence="1">
    <location>
        <begin position="582"/>
        <end position="603"/>
    </location>
</feature>
<feature type="compositionally biased region" description="Low complexity" evidence="1">
    <location>
        <begin position="339"/>
        <end position="363"/>
    </location>
</feature>
<dbReference type="EMBL" id="KL197720">
    <property type="protein sequence ID" value="KDQ56988.1"/>
    <property type="molecule type" value="Genomic_DNA"/>
</dbReference>
<dbReference type="InParanoid" id="A0A067PQ96"/>
<feature type="region of interest" description="Disordered" evidence="1">
    <location>
        <begin position="306"/>
        <end position="625"/>
    </location>
</feature>
<feature type="region of interest" description="Disordered" evidence="1">
    <location>
        <begin position="1"/>
        <end position="240"/>
    </location>
</feature>
<organism evidence="2 3">
    <name type="scientific">Jaapia argillacea MUCL 33604</name>
    <dbReference type="NCBI Taxonomy" id="933084"/>
    <lineage>
        <taxon>Eukaryota</taxon>
        <taxon>Fungi</taxon>
        <taxon>Dikarya</taxon>
        <taxon>Basidiomycota</taxon>
        <taxon>Agaricomycotina</taxon>
        <taxon>Agaricomycetes</taxon>
        <taxon>Agaricomycetidae</taxon>
        <taxon>Jaapiales</taxon>
        <taxon>Jaapiaceae</taxon>
        <taxon>Jaapia</taxon>
    </lineage>
</organism>
<evidence type="ECO:0000313" key="3">
    <source>
        <dbReference type="Proteomes" id="UP000027265"/>
    </source>
</evidence>
<feature type="compositionally biased region" description="Basic and acidic residues" evidence="1">
    <location>
        <begin position="507"/>
        <end position="518"/>
    </location>
</feature>
<feature type="compositionally biased region" description="Polar residues" evidence="1">
    <location>
        <begin position="666"/>
        <end position="676"/>
    </location>
</feature>
<reference evidence="3" key="1">
    <citation type="journal article" date="2014" name="Proc. Natl. Acad. Sci. U.S.A.">
        <title>Extensive sampling of basidiomycete genomes demonstrates inadequacy of the white-rot/brown-rot paradigm for wood decay fungi.</title>
        <authorList>
            <person name="Riley R."/>
            <person name="Salamov A.A."/>
            <person name="Brown D.W."/>
            <person name="Nagy L.G."/>
            <person name="Floudas D."/>
            <person name="Held B.W."/>
            <person name="Levasseur A."/>
            <person name="Lombard V."/>
            <person name="Morin E."/>
            <person name="Otillar R."/>
            <person name="Lindquist E.A."/>
            <person name="Sun H."/>
            <person name="LaButti K.M."/>
            <person name="Schmutz J."/>
            <person name="Jabbour D."/>
            <person name="Luo H."/>
            <person name="Baker S.E."/>
            <person name="Pisabarro A.G."/>
            <person name="Walton J.D."/>
            <person name="Blanchette R.A."/>
            <person name="Henrissat B."/>
            <person name="Martin F."/>
            <person name="Cullen D."/>
            <person name="Hibbett D.S."/>
            <person name="Grigoriev I.V."/>
        </authorList>
    </citation>
    <scope>NUCLEOTIDE SEQUENCE [LARGE SCALE GENOMIC DNA]</scope>
    <source>
        <strain evidence="3">MUCL 33604</strain>
    </source>
</reference>
<feature type="compositionally biased region" description="Basic and acidic residues" evidence="1">
    <location>
        <begin position="180"/>
        <end position="217"/>
    </location>
</feature>
<feature type="compositionally biased region" description="Low complexity" evidence="1">
    <location>
        <begin position="409"/>
        <end position="419"/>
    </location>
</feature>
<accession>A0A067PQ96</accession>
<feature type="compositionally biased region" description="Basic residues" evidence="1">
    <location>
        <begin position="32"/>
        <end position="43"/>
    </location>
</feature>
<feature type="region of interest" description="Disordered" evidence="1">
    <location>
        <begin position="637"/>
        <end position="687"/>
    </location>
</feature>
<protein>
    <submittedName>
        <fullName evidence="2">Uncharacterized protein</fullName>
    </submittedName>
</protein>
<evidence type="ECO:0000313" key="2">
    <source>
        <dbReference type="EMBL" id="KDQ56988.1"/>
    </source>
</evidence>
<keyword evidence="3" id="KW-1185">Reference proteome</keyword>
<feature type="compositionally biased region" description="Polar residues" evidence="1">
    <location>
        <begin position="432"/>
        <end position="448"/>
    </location>
</feature>
<feature type="compositionally biased region" description="Polar residues" evidence="1">
    <location>
        <begin position="1"/>
        <end position="11"/>
    </location>
</feature>
<evidence type="ECO:0000256" key="1">
    <source>
        <dbReference type="SAM" id="MobiDB-lite"/>
    </source>
</evidence>
<feature type="compositionally biased region" description="Polar residues" evidence="1">
    <location>
        <begin position="377"/>
        <end position="392"/>
    </location>
</feature>
<dbReference type="HOGENOM" id="CLU_457127_0_0_1"/>
<feature type="compositionally biased region" description="Polar residues" evidence="1">
    <location>
        <begin position="76"/>
        <end position="110"/>
    </location>
</feature>
<dbReference type="Proteomes" id="UP000027265">
    <property type="component" value="Unassembled WGS sequence"/>
</dbReference>